<evidence type="ECO:0008006" key="4">
    <source>
        <dbReference type="Google" id="ProtNLM"/>
    </source>
</evidence>
<dbReference type="Proteomes" id="UP000002008">
    <property type="component" value="Chromosome"/>
</dbReference>
<feature type="signal peptide" evidence="1">
    <location>
        <begin position="1"/>
        <end position="19"/>
    </location>
</feature>
<evidence type="ECO:0000256" key="1">
    <source>
        <dbReference type="SAM" id="SignalP"/>
    </source>
</evidence>
<reference evidence="3" key="1">
    <citation type="journal article" date="2011" name="BMC Genomics">
        <title>Complete genome sequence of the filamentous anoxygenic phototrophic bacterium Chloroflexus aurantiacus.</title>
        <authorList>
            <person name="Tang K.H."/>
            <person name="Barry K."/>
            <person name="Chertkov O."/>
            <person name="Dalin E."/>
            <person name="Han C.S."/>
            <person name="Hauser L.J."/>
            <person name="Honchak B.M."/>
            <person name="Karbach L.E."/>
            <person name="Land M.L."/>
            <person name="Lapidus A."/>
            <person name="Larimer F.W."/>
            <person name="Mikhailova N."/>
            <person name="Pitluck S."/>
            <person name="Pierson B.K."/>
            <person name="Blankenship R.E."/>
        </authorList>
    </citation>
    <scope>NUCLEOTIDE SEQUENCE [LARGE SCALE GENOMIC DNA]</scope>
    <source>
        <strain evidence="3">ATCC 29366 / DSM 635 / J-10-fl</strain>
    </source>
</reference>
<proteinExistence type="predicted"/>
<dbReference type="SUPFAM" id="SSF49452">
    <property type="entry name" value="Starch-binding domain-like"/>
    <property type="match status" value="1"/>
</dbReference>
<dbReference type="PROSITE" id="PS51257">
    <property type="entry name" value="PROKAR_LIPOPROTEIN"/>
    <property type="match status" value="1"/>
</dbReference>
<dbReference type="InParanoid" id="A9W9W3"/>
<protein>
    <recommendedName>
        <fullName evidence="4">Carboxypeptidase regulatory-like domain-containing protein</fullName>
    </recommendedName>
</protein>
<evidence type="ECO:0000313" key="2">
    <source>
        <dbReference type="EMBL" id="ABY34599.1"/>
    </source>
</evidence>
<evidence type="ECO:0000313" key="3">
    <source>
        <dbReference type="Proteomes" id="UP000002008"/>
    </source>
</evidence>
<dbReference type="KEGG" id="cau:Caur_1371"/>
<accession>A9W9W3</accession>
<organism evidence="2 3">
    <name type="scientific">Chloroflexus aurantiacus (strain ATCC 29366 / DSM 635 / J-10-fl)</name>
    <dbReference type="NCBI Taxonomy" id="324602"/>
    <lineage>
        <taxon>Bacteria</taxon>
        <taxon>Bacillati</taxon>
        <taxon>Chloroflexota</taxon>
        <taxon>Chloroflexia</taxon>
        <taxon>Chloroflexales</taxon>
        <taxon>Chloroflexineae</taxon>
        <taxon>Chloroflexaceae</taxon>
        <taxon>Chloroflexus</taxon>
    </lineage>
</organism>
<dbReference type="PATRIC" id="fig|324602.8.peg.1563"/>
<dbReference type="GO" id="GO:0030246">
    <property type="term" value="F:carbohydrate binding"/>
    <property type="evidence" value="ECO:0007669"/>
    <property type="project" value="InterPro"/>
</dbReference>
<keyword evidence="3" id="KW-1185">Reference proteome</keyword>
<dbReference type="EnsemblBacteria" id="ABY34599">
    <property type="protein sequence ID" value="ABY34599"/>
    <property type="gene ID" value="Caur_1371"/>
</dbReference>
<dbReference type="HOGENOM" id="CLU_1793029_0_0_0"/>
<dbReference type="EMBL" id="CP000909">
    <property type="protein sequence ID" value="ABY34599.1"/>
    <property type="molecule type" value="Genomic_DNA"/>
</dbReference>
<gene>
    <name evidence="2" type="ordered locus">Caur_1371</name>
</gene>
<dbReference type="InterPro" id="IPR013784">
    <property type="entry name" value="Carb-bd-like_fold"/>
</dbReference>
<dbReference type="eggNOG" id="ENOG5031FR6">
    <property type="taxonomic scope" value="Bacteria"/>
</dbReference>
<sequence length="144" mass="15549">MRTIIVLCLLLSLTACTTAQPTPTPTDELIIPTPVSGQAVVYGRVLSSITGQPIYRVRVAFAEVIRNGETAIFVDDAAFSPFAETDTDGRFVLPDLPPKEYVIVIGDPFGLNDVVRNPDGLPKVWNIEAGQQLDIGEVRVNIGV</sequence>
<feature type="chain" id="PRO_5002743892" description="Carboxypeptidase regulatory-like domain-containing protein" evidence="1">
    <location>
        <begin position="20"/>
        <end position="144"/>
    </location>
</feature>
<dbReference type="AlphaFoldDB" id="A9W9W3"/>
<name>A9W9W3_CHLAA</name>
<dbReference type="RefSeq" id="WP_012257255.1">
    <property type="nucleotide sequence ID" value="NC_010175.1"/>
</dbReference>
<keyword evidence="1" id="KW-0732">Signal</keyword>